<dbReference type="Proteomes" id="UP000293562">
    <property type="component" value="Unassembled WGS sequence"/>
</dbReference>
<feature type="chain" id="PRO_5020666933" evidence="1">
    <location>
        <begin position="31"/>
        <end position="400"/>
    </location>
</feature>
<proteinExistence type="predicted"/>
<keyword evidence="1" id="KW-0732">Signal</keyword>
<dbReference type="InterPro" id="IPR002491">
    <property type="entry name" value="ABC_transptr_periplasmic_BD"/>
</dbReference>
<organism evidence="3 4">
    <name type="scientific">Ancylomarina subtilis</name>
    <dbReference type="NCBI Taxonomy" id="1639035"/>
    <lineage>
        <taxon>Bacteria</taxon>
        <taxon>Pseudomonadati</taxon>
        <taxon>Bacteroidota</taxon>
        <taxon>Bacteroidia</taxon>
        <taxon>Marinilabiliales</taxon>
        <taxon>Marinifilaceae</taxon>
        <taxon>Ancylomarina</taxon>
    </lineage>
</organism>
<keyword evidence="4" id="KW-1185">Reference proteome</keyword>
<comment type="caution">
    <text evidence="3">The sequence shown here is derived from an EMBL/GenBank/DDBJ whole genome shotgun (WGS) entry which is preliminary data.</text>
</comment>
<evidence type="ECO:0000256" key="1">
    <source>
        <dbReference type="SAM" id="SignalP"/>
    </source>
</evidence>
<evidence type="ECO:0000313" key="4">
    <source>
        <dbReference type="Proteomes" id="UP000293562"/>
    </source>
</evidence>
<evidence type="ECO:0000313" key="3">
    <source>
        <dbReference type="EMBL" id="RZT95402.1"/>
    </source>
</evidence>
<sequence length="400" mass="45752">MYKRSSMKWKMLMWQSCILSVVLLSLTACSEGASTWKKESCFEDDSITSDFKTKVKYARGFSINVKESYKEITVYNPWKNDVVLCKYILFPKGKPLPFFEAENVTYIQTPINSVAVFSNTHIGPLVELGLADKIVGITRANKIYNKRLSVKVKNGEIPSLGGAHNKNIDIEAIVDLNPELIILSAFNEVKSGESHLDQIGFKLAYALNWMEDTPLARAEWIKFVAAFFNKDKEADEFFNKVEGNYNEIRKLAEKVEKKASVLMGWSYKGIWYMPGGQNYMVSYLRDAGADYFLFADSTRGNIPMSVENVLDNCNDADIWIYPGICKSRQDIENAGEVFTQFKAFRDHEVYNIYKRSNARGGSDWWETATIRPDIVLKDFIKILHPEILPQDSTYFISKLH</sequence>
<feature type="signal peptide" evidence="1">
    <location>
        <begin position="1"/>
        <end position="30"/>
    </location>
</feature>
<dbReference type="PROSITE" id="PS51257">
    <property type="entry name" value="PROKAR_LIPOPROTEIN"/>
    <property type="match status" value="1"/>
</dbReference>
<feature type="domain" description="Fe/B12 periplasmic-binding" evidence="2">
    <location>
        <begin position="113"/>
        <end position="387"/>
    </location>
</feature>
<reference evidence="3 4" key="1">
    <citation type="submission" date="2019-02" db="EMBL/GenBank/DDBJ databases">
        <title>Genomic Encyclopedia of Type Strains, Phase IV (KMG-IV): sequencing the most valuable type-strain genomes for metagenomic binning, comparative biology and taxonomic classification.</title>
        <authorList>
            <person name="Goeker M."/>
        </authorList>
    </citation>
    <scope>NUCLEOTIDE SEQUENCE [LARGE SCALE GENOMIC DNA]</scope>
    <source>
        <strain evidence="3 4">DSM 28825</strain>
    </source>
</reference>
<gene>
    <name evidence="3" type="ORF">EV201_0021</name>
</gene>
<dbReference type="Pfam" id="PF01497">
    <property type="entry name" value="Peripla_BP_2"/>
    <property type="match status" value="1"/>
</dbReference>
<dbReference type="GO" id="GO:0071281">
    <property type="term" value="P:cellular response to iron ion"/>
    <property type="evidence" value="ECO:0007669"/>
    <property type="project" value="TreeGrafter"/>
</dbReference>
<dbReference type="AlphaFoldDB" id="A0A4Q7VH53"/>
<accession>A0A4Q7VH53</accession>
<dbReference type="InterPro" id="IPR050902">
    <property type="entry name" value="ABC_Transporter_SBP"/>
</dbReference>
<evidence type="ECO:0000259" key="2">
    <source>
        <dbReference type="PROSITE" id="PS50983"/>
    </source>
</evidence>
<dbReference type="EMBL" id="SHKN01000001">
    <property type="protein sequence ID" value="RZT95402.1"/>
    <property type="molecule type" value="Genomic_DNA"/>
</dbReference>
<name>A0A4Q7VH53_9BACT</name>
<dbReference type="PROSITE" id="PS50983">
    <property type="entry name" value="FE_B12_PBP"/>
    <property type="match status" value="1"/>
</dbReference>
<protein>
    <submittedName>
        <fullName evidence="3">Iron complex transport system substrate-binding protein</fullName>
    </submittedName>
</protein>
<dbReference type="OrthoDB" id="9812528at2"/>
<dbReference type="PANTHER" id="PTHR30535">
    <property type="entry name" value="VITAMIN B12-BINDING PROTEIN"/>
    <property type="match status" value="1"/>
</dbReference>
<dbReference type="SUPFAM" id="SSF53807">
    <property type="entry name" value="Helical backbone' metal receptor"/>
    <property type="match status" value="1"/>
</dbReference>
<dbReference type="PANTHER" id="PTHR30535:SF34">
    <property type="entry name" value="MOLYBDATE-BINDING PROTEIN MOLA"/>
    <property type="match status" value="1"/>
</dbReference>
<dbReference type="Gene3D" id="3.40.50.1980">
    <property type="entry name" value="Nitrogenase molybdenum iron protein domain"/>
    <property type="match status" value="2"/>
</dbReference>